<feature type="transmembrane region" description="Helical" evidence="1">
    <location>
        <begin position="186"/>
        <end position="210"/>
    </location>
</feature>
<dbReference type="Gramene" id="TraesWEE_scaffold_026754_01G000300.1">
    <property type="protein sequence ID" value="TraesWEE_scaffold_026754_01G000300.1"/>
    <property type="gene ID" value="TraesWEE_scaffold_026754_01G000300"/>
</dbReference>
<dbReference type="Gramene" id="TraesPARA_EIv1.0_0083240.1">
    <property type="protein sequence ID" value="TraesPARA_EIv1.0_0083240.1.CDS1"/>
    <property type="gene ID" value="TraesPARA_EIv1.0_0083240"/>
</dbReference>
<dbReference type="PANTHER" id="PTHR33133:SF32">
    <property type="entry name" value="CASP-LIKE PROTEIN"/>
    <property type="match status" value="1"/>
</dbReference>
<evidence type="ECO:0000313" key="3">
    <source>
        <dbReference type="Proteomes" id="UP000019116"/>
    </source>
</evidence>
<sequence length="310" mass="32989">MLDRSMKWAPDQQALGSLGLAGVCRETCRVIRRAMLPNLVNLGPPLLSALFLASSAAIRAVCSRVLSDLHDHDGPSLLRLVTDRLAYFLLVAVSIGVVLLLVLLCTTAAYVFCVASLYCTGGDLRVADRVLRGFPTVPLTRLVCTFIFAAGPFLVICTSLFVAGLFHPQELLGAPNKIMPTMHLLAWAACLAGAAYFSVVCQLACVVSLLEDAMLFRALRKSRALLAGKFWAAAGVFVTLDGCIFAVLAAFPVLVVDDALGLGLGFQLAAGVAMAVALCAAVLLTLVAQPVVYMVCKNHHHEVVDKVHLD</sequence>
<dbReference type="Gramene" id="TraesROB_scaffold_017551_01G000100.1">
    <property type="protein sequence ID" value="TraesROB_scaffold_017551_01G000100.1"/>
    <property type="gene ID" value="TraesROB_scaffold_017551_01G000100"/>
</dbReference>
<dbReference type="Gramene" id="TraesMAC1A03G00029560.1">
    <property type="protein sequence ID" value="TraesMAC1A03G00029560.1.CDS1"/>
    <property type="gene ID" value="TraesMAC1A03G00029560"/>
</dbReference>
<dbReference type="Gramene" id="TraesJAG1A03G00029440.1">
    <property type="protein sequence ID" value="TraesJAG1A03G00029440.1.CDS1"/>
    <property type="gene ID" value="TraesJAG1A03G00029440"/>
</dbReference>
<dbReference type="GO" id="GO:0016020">
    <property type="term" value="C:membrane"/>
    <property type="evidence" value="ECO:0000318"/>
    <property type="project" value="GO_Central"/>
</dbReference>
<keyword evidence="1" id="KW-1133">Transmembrane helix</keyword>
<feature type="transmembrane region" description="Helical" evidence="1">
    <location>
        <begin position="39"/>
        <end position="66"/>
    </location>
</feature>
<dbReference type="AlphaFoldDB" id="A0A3B5XVL8"/>
<dbReference type="PaxDb" id="4565-Traes_1AS_FFFD93343.1"/>
<name>A0A3B5XVL8_WHEAT</name>
<dbReference type="EnsemblPlants" id="TraesCS1A02G081600.1">
    <property type="protein sequence ID" value="TraesCS1A02G081600.1.cds1"/>
    <property type="gene ID" value="TraesCS1A02G081600"/>
</dbReference>
<organism evidence="2">
    <name type="scientific">Triticum aestivum</name>
    <name type="common">Wheat</name>
    <dbReference type="NCBI Taxonomy" id="4565"/>
    <lineage>
        <taxon>Eukaryota</taxon>
        <taxon>Viridiplantae</taxon>
        <taxon>Streptophyta</taxon>
        <taxon>Embryophyta</taxon>
        <taxon>Tracheophyta</taxon>
        <taxon>Spermatophyta</taxon>
        <taxon>Magnoliopsida</taxon>
        <taxon>Liliopsida</taxon>
        <taxon>Poales</taxon>
        <taxon>Poaceae</taxon>
        <taxon>BOP clade</taxon>
        <taxon>Pooideae</taxon>
        <taxon>Triticodae</taxon>
        <taxon>Triticeae</taxon>
        <taxon>Triticinae</taxon>
        <taxon>Triticum</taxon>
    </lineage>
</organism>
<dbReference type="Gramene" id="TraesCLE_scaffold_058176_01G000100.1">
    <property type="protein sequence ID" value="TraesCLE_scaffold_058176_01G000100.1"/>
    <property type="gene ID" value="TraesCLE_scaffold_058176_01G000100"/>
</dbReference>
<dbReference type="GeneID" id="123190500"/>
<dbReference type="Proteomes" id="UP000019116">
    <property type="component" value="Chromosome 1A"/>
</dbReference>
<dbReference type="Gramene" id="TraesCAD_scaffold_017495_01G000500.1">
    <property type="protein sequence ID" value="TraesCAD_scaffold_017495_01G000500.1"/>
    <property type="gene ID" value="TraesCAD_scaffold_017495_01G000500"/>
</dbReference>
<dbReference type="Gramene" id="TraesCS1A03G0198400.1">
    <property type="protein sequence ID" value="TraesCS1A03G0198400.1.CDS1"/>
    <property type="gene ID" value="TraesCS1A03G0198400"/>
</dbReference>
<dbReference type="PANTHER" id="PTHR33133">
    <property type="entry name" value="OS08G0107100 PROTEIN-RELATED"/>
    <property type="match status" value="1"/>
</dbReference>
<dbReference type="Gramene" id="TraesCS1A02G081600.1">
    <property type="protein sequence ID" value="TraesCS1A02G081600.1.cds1"/>
    <property type="gene ID" value="TraesCS1A02G081600"/>
</dbReference>
<feature type="transmembrane region" description="Helical" evidence="1">
    <location>
        <begin position="230"/>
        <end position="254"/>
    </location>
</feature>
<evidence type="ECO:0000313" key="2">
    <source>
        <dbReference type="EnsemblPlants" id="TraesCS1A02G081600.1.cds1"/>
    </source>
</evidence>
<feature type="transmembrane region" description="Helical" evidence="1">
    <location>
        <begin position="86"/>
        <end position="119"/>
    </location>
</feature>
<dbReference type="RefSeq" id="XP_044459089.1">
    <property type="nucleotide sequence ID" value="XM_044603154.1"/>
</dbReference>
<dbReference type="OMA" id="CTFIFAA"/>
<dbReference type="Gramene" id="TraesRN1A0100222100.1">
    <property type="protein sequence ID" value="TraesRN1A0100222100.1"/>
    <property type="gene ID" value="TraesRN1A0100222100"/>
</dbReference>
<reference evidence="2" key="2">
    <citation type="submission" date="2018-10" db="UniProtKB">
        <authorList>
            <consortium name="EnsemblPlants"/>
        </authorList>
    </citation>
    <scope>IDENTIFICATION</scope>
</reference>
<accession>A0A3B5XVL8</accession>
<evidence type="ECO:0000256" key="1">
    <source>
        <dbReference type="SAM" id="Phobius"/>
    </source>
</evidence>
<proteinExistence type="predicted"/>
<protein>
    <submittedName>
        <fullName evidence="2">Uncharacterized protein</fullName>
    </submittedName>
</protein>
<keyword evidence="1" id="KW-0812">Transmembrane</keyword>
<dbReference type="KEGG" id="taes:123190500"/>
<gene>
    <name evidence="2" type="primary">LOC123190500</name>
</gene>
<feature type="transmembrane region" description="Helical" evidence="1">
    <location>
        <begin position="139"/>
        <end position="166"/>
    </location>
</feature>
<reference evidence="2" key="1">
    <citation type="submission" date="2018-08" db="EMBL/GenBank/DDBJ databases">
        <authorList>
            <person name="Rossello M."/>
        </authorList>
    </citation>
    <scope>NUCLEOTIDE SEQUENCE [LARGE SCALE GENOMIC DNA]</scope>
    <source>
        <strain evidence="2">cv. Chinese Spring</strain>
    </source>
</reference>
<feature type="transmembrane region" description="Helical" evidence="1">
    <location>
        <begin position="266"/>
        <end position="288"/>
    </location>
</feature>
<keyword evidence="3" id="KW-1185">Reference proteome</keyword>
<keyword evidence="1" id="KW-0472">Membrane</keyword>